<gene>
    <name evidence="2" type="ORF">UFOPK1410_00414</name>
</gene>
<evidence type="ECO:0000259" key="1">
    <source>
        <dbReference type="Pfam" id="PF00535"/>
    </source>
</evidence>
<name>A0A6J6BAF2_9ZZZZ</name>
<dbReference type="InterPro" id="IPR029044">
    <property type="entry name" value="Nucleotide-diphossugar_trans"/>
</dbReference>
<organism evidence="2">
    <name type="scientific">freshwater metagenome</name>
    <dbReference type="NCBI Taxonomy" id="449393"/>
    <lineage>
        <taxon>unclassified sequences</taxon>
        <taxon>metagenomes</taxon>
        <taxon>ecological metagenomes</taxon>
    </lineage>
</organism>
<accession>A0A6J6BAF2</accession>
<dbReference type="CDD" id="cd00761">
    <property type="entry name" value="Glyco_tranf_GTA_type"/>
    <property type="match status" value="1"/>
</dbReference>
<dbReference type="Gene3D" id="3.90.550.10">
    <property type="entry name" value="Spore Coat Polysaccharide Biosynthesis Protein SpsA, Chain A"/>
    <property type="match status" value="1"/>
</dbReference>
<protein>
    <submittedName>
        <fullName evidence="2">Unannotated protein</fullName>
    </submittedName>
</protein>
<evidence type="ECO:0000313" key="2">
    <source>
        <dbReference type="EMBL" id="CAB4535298.1"/>
    </source>
</evidence>
<feature type="domain" description="Glycosyltransferase 2-like" evidence="1">
    <location>
        <begin position="43"/>
        <end position="205"/>
    </location>
</feature>
<dbReference type="SUPFAM" id="SSF53448">
    <property type="entry name" value="Nucleotide-diphospho-sugar transferases"/>
    <property type="match status" value="1"/>
</dbReference>
<dbReference type="EMBL" id="CAEZSH010000033">
    <property type="protein sequence ID" value="CAB4535298.1"/>
    <property type="molecule type" value="Genomic_DNA"/>
</dbReference>
<dbReference type="Pfam" id="PF00535">
    <property type="entry name" value="Glycos_transf_2"/>
    <property type="match status" value="1"/>
</dbReference>
<dbReference type="GO" id="GO:0016758">
    <property type="term" value="F:hexosyltransferase activity"/>
    <property type="evidence" value="ECO:0007669"/>
    <property type="project" value="UniProtKB-ARBA"/>
</dbReference>
<dbReference type="AlphaFoldDB" id="A0A6J6BAF2"/>
<dbReference type="PANTHER" id="PTHR22916">
    <property type="entry name" value="GLYCOSYLTRANSFERASE"/>
    <property type="match status" value="1"/>
</dbReference>
<dbReference type="InterPro" id="IPR001173">
    <property type="entry name" value="Glyco_trans_2-like"/>
</dbReference>
<dbReference type="PANTHER" id="PTHR22916:SF3">
    <property type="entry name" value="UDP-GLCNAC:BETAGAL BETA-1,3-N-ACETYLGLUCOSAMINYLTRANSFERASE-LIKE PROTEIN 1"/>
    <property type="match status" value="1"/>
</dbReference>
<proteinExistence type="predicted"/>
<reference evidence="2" key="1">
    <citation type="submission" date="2020-05" db="EMBL/GenBank/DDBJ databases">
        <authorList>
            <person name="Chiriac C."/>
            <person name="Salcher M."/>
            <person name="Ghai R."/>
            <person name="Kavagutti S V."/>
        </authorList>
    </citation>
    <scope>NUCLEOTIDE SEQUENCE</scope>
</reference>
<sequence length="377" mass="42235">MKQLIRKLLGSGLLPNTYYGAIRYPRMAKAISHKNDDSQPKVTVVMPVYNVAEYLLDALSSVLSQSYKNFEVIAVNDGSSDGSEKILEMLSAEIAHLTVINQKNAGVAEARNRGVAAMSSDSKYLMFIDSDDLLPKRSIAKLVAAAENSDAQLTAGKTVTFYGVRYFDRPSTASFFAADRAGIKIEQMPELLGDAVVWNKLFRVDYWRAQGFRFPSGVNYEDMTLAAESYLNADRISLVSDAVYFWRVRAEGESRSTVRFEQASLEDRLLSMEQIANRIKAKIRAGEVSTAVLESYQRRIIRHDLQLFVPYLEHVDATYFSTLKVRCKALVGKVSPEQFEAAGGRYNEVLRMVMSSTRAEAIRTLQTLEKAENRLTA</sequence>